<protein>
    <submittedName>
        <fullName evidence="2">16622_t:CDS:1</fullName>
    </submittedName>
</protein>
<evidence type="ECO:0000256" key="1">
    <source>
        <dbReference type="SAM" id="Coils"/>
    </source>
</evidence>
<keyword evidence="1" id="KW-0175">Coiled coil</keyword>
<organism evidence="2 3">
    <name type="scientific">Funneliformis geosporum</name>
    <dbReference type="NCBI Taxonomy" id="1117311"/>
    <lineage>
        <taxon>Eukaryota</taxon>
        <taxon>Fungi</taxon>
        <taxon>Fungi incertae sedis</taxon>
        <taxon>Mucoromycota</taxon>
        <taxon>Glomeromycotina</taxon>
        <taxon>Glomeromycetes</taxon>
        <taxon>Glomerales</taxon>
        <taxon>Glomeraceae</taxon>
        <taxon>Funneliformis</taxon>
    </lineage>
</organism>
<dbReference type="EMBL" id="CAMKVN010000145">
    <property type="protein sequence ID" value="CAI2164282.1"/>
    <property type="molecule type" value="Genomic_DNA"/>
</dbReference>
<dbReference type="OrthoDB" id="2430298at2759"/>
<dbReference type="GO" id="GO:0003676">
    <property type="term" value="F:nucleic acid binding"/>
    <property type="evidence" value="ECO:0007669"/>
    <property type="project" value="InterPro"/>
</dbReference>
<dbReference type="Gene3D" id="3.30.420.10">
    <property type="entry name" value="Ribonuclease H-like superfamily/Ribonuclease H"/>
    <property type="match status" value="1"/>
</dbReference>
<keyword evidence="3" id="KW-1185">Reference proteome</keyword>
<dbReference type="Proteomes" id="UP001153678">
    <property type="component" value="Unassembled WGS sequence"/>
</dbReference>
<sequence>MIIGLYIKGLLPITKAGNRYIIIAIDYFTKWLEARAIKDIKAKTVVKFLYKGVICRHINTNEEEIDYVLISRLIILIDKLELDKQNALDNMNQTQER</sequence>
<dbReference type="InterPro" id="IPR012337">
    <property type="entry name" value="RNaseH-like_sf"/>
</dbReference>
<accession>A0A9W4WIH2</accession>
<proteinExistence type="predicted"/>
<name>A0A9W4WIH2_9GLOM</name>
<comment type="caution">
    <text evidence="2">The sequence shown here is derived from an EMBL/GenBank/DDBJ whole genome shotgun (WGS) entry which is preliminary data.</text>
</comment>
<feature type="coiled-coil region" evidence="1">
    <location>
        <begin position="70"/>
        <end position="97"/>
    </location>
</feature>
<dbReference type="AlphaFoldDB" id="A0A9W4WIH2"/>
<dbReference type="SUPFAM" id="SSF53098">
    <property type="entry name" value="Ribonuclease H-like"/>
    <property type="match status" value="1"/>
</dbReference>
<evidence type="ECO:0000313" key="2">
    <source>
        <dbReference type="EMBL" id="CAI2164282.1"/>
    </source>
</evidence>
<evidence type="ECO:0000313" key="3">
    <source>
        <dbReference type="Proteomes" id="UP001153678"/>
    </source>
</evidence>
<dbReference type="InterPro" id="IPR036397">
    <property type="entry name" value="RNaseH_sf"/>
</dbReference>
<gene>
    <name evidence="2" type="ORF">FWILDA_LOCUS1488</name>
</gene>
<reference evidence="2" key="1">
    <citation type="submission" date="2022-08" db="EMBL/GenBank/DDBJ databases">
        <authorList>
            <person name="Kallberg Y."/>
            <person name="Tangrot J."/>
            <person name="Rosling A."/>
        </authorList>
    </citation>
    <scope>NUCLEOTIDE SEQUENCE</scope>
    <source>
        <strain evidence="2">Wild A</strain>
    </source>
</reference>